<dbReference type="Pfam" id="PF13927">
    <property type="entry name" value="Ig_3"/>
    <property type="match status" value="1"/>
</dbReference>
<dbReference type="PROSITE" id="PS50835">
    <property type="entry name" value="IG_LIKE"/>
    <property type="match status" value="2"/>
</dbReference>
<dbReference type="GO" id="GO:0007156">
    <property type="term" value="P:homophilic cell adhesion via plasma membrane adhesion molecules"/>
    <property type="evidence" value="ECO:0007669"/>
    <property type="project" value="TreeGrafter"/>
</dbReference>
<proteinExistence type="predicted"/>
<comment type="caution">
    <text evidence="4">The sequence shown here is derived from an EMBL/GenBank/DDBJ whole genome shotgun (WGS) entry which is preliminary data.</text>
</comment>
<dbReference type="EMBL" id="JARGDH010000003">
    <property type="protein sequence ID" value="KAL0274369.1"/>
    <property type="molecule type" value="Genomic_DNA"/>
</dbReference>
<dbReference type="InterPro" id="IPR050958">
    <property type="entry name" value="Cell_Adh-Cytoskel_Orgn"/>
</dbReference>
<evidence type="ECO:0000256" key="1">
    <source>
        <dbReference type="ARBA" id="ARBA00023319"/>
    </source>
</evidence>
<accession>A0AAW2HWX2</accession>
<evidence type="ECO:0000259" key="3">
    <source>
        <dbReference type="PROSITE" id="PS50835"/>
    </source>
</evidence>
<dbReference type="GO" id="GO:0005886">
    <property type="term" value="C:plasma membrane"/>
    <property type="evidence" value="ECO:0007669"/>
    <property type="project" value="TreeGrafter"/>
</dbReference>
<dbReference type="InterPro" id="IPR003598">
    <property type="entry name" value="Ig_sub2"/>
</dbReference>
<keyword evidence="1" id="KW-0393">Immunoglobulin domain</keyword>
<dbReference type="InterPro" id="IPR013151">
    <property type="entry name" value="Immunoglobulin_dom"/>
</dbReference>
<dbReference type="InterPro" id="IPR013783">
    <property type="entry name" value="Ig-like_fold"/>
</dbReference>
<evidence type="ECO:0000313" key="4">
    <source>
        <dbReference type="EMBL" id="KAL0274369.1"/>
    </source>
</evidence>
<dbReference type="PANTHER" id="PTHR45080">
    <property type="entry name" value="CONTACTIN 5"/>
    <property type="match status" value="1"/>
</dbReference>
<dbReference type="Pfam" id="PF00047">
    <property type="entry name" value="ig"/>
    <property type="match status" value="1"/>
</dbReference>
<protein>
    <recommendedName>
        <fullName evidence="3">Ig-like domain-containing protein</fullName>
    </recommendedName>
</protein>
<dbReference type="PANTHER" id="PTHR45080:SF38">
    <property type="entry name" value="FI23916P1-RELATED"/>
    <property type="match status" value="1"/>
</dbReference>
<feature type="region of interest" description="Disordered" evidence="2">
    <location>
        <begin position="210"/>
        <end position="265"/>
    </location>
</feature>
<dbReference type="FunFam" id="2.60.40.10:FF:001268">
    <property type="entry name" value="Blast:Protein CEPU-1"/>
    <property type="match status" value="1"/>
</dbReference>
<organism evidence="4">
    <name type="scientific">Menopon gallinae</name>
    <name type="common">poultry shaft louse</name>
    <dbReference type="NCBI Taxonomy" id="328185"/>
    <lineage>
        <taxon>Eukaryota</taxon>
        <taxon>Metazoa</taxon>
        <taxon>Ecdysozoa</taxon>
        <taxon>Arthropoda</taxon>
        <taxon>Hexapoda</taxon>
        <taxon>Insecta</taxon>
        <taxon>Pterygota</taxon>
        <taxon>Neoptera</taxon>
        <taxon>Paraneoptera</taxon>
        <taxon>Psocodea</taxon>
        <taxon>Troctomorpha</taxon>
        <taxon>Phthiraptera</taxon>
        <taxon>Amblycera</taxon>
        <taxon>Menoponidae</taxon>
        <taxon>Menopon</taxon>
    </lineage>
</organism>
<dbReference type="SUPFAM" id="SSF48726">
    <property type="entry name" value="Immunoglobulin"/>
    <property type="match status" value="2"/>
</dbReference>
<feature type="domain" description="Ig-like" evidence="3">
    <location>
        <begin position="100"/>
        <end position="182"/>
    </location>
</feature>
<dbReference type="GO" id="GO:0030424">
    <property type="term" value="C:axon"/>
    <property type="evidence" value="ECO:0007669"/>
    <property type="project" value="TreeGrafter"/>
</dbReference>
<feature type="compositionally biased region" description="Basic and acidic residues" evidence="2">
    <location>
        <begin position="243"/>
        <end position="265"/>
    </location>
</feature>
<dbReference type="InterPro" id="IPR007110">
    <property type="entry name" value="Ig-like_dom"/>
</dbReference>
<evidence type="ECO:0000256" key="2">
    <source>
        <dbReference type="SAM" id="MobiDB-lite"/>
    </source>
</evidence>
<feature type="domain" description="Ig-like" evidence="3">
    <location>
        <begin position="4"/>
        <end position="97"/>
    </location>
</feature>
<dbReference type="CDD" id="cd00096">
    <property type="entry name" value="Ig"/>
    <property type="match status" value="1"/>
</dbReference>
<dbReference type="SMART" id="SM00409">
    <property type="entry name" value="IG"/>
    <property type="match status" value="2"/>
</dbReference>
<gene>
    <name evidence="4" type="ORF">PYX00_006814</name>
</gene>
<dbReference type="GO" id="GO:0043025">
    <property type="term" value="C:neuronal cell body"/>
    <property type="evidence" value="ECO:0007669"/>
    <property type="project" value="TreeGrafter"/>
</dbReference>
<dbReference type="InterPro" id="IPR003599">
    <property type="entry name" value="Ig_sub"/>
</dbReference>
<reference evidence="4" key="1">
    <citation type="journal article" date="2024" name="Gigascience">
        <title>Chromosome-level genome of the poultry shaft louse Menopon gallinae provides insight into the host-switching and adaptive evolution of parasitic lice.</title>
        <authorList>
            <person name="Xu Y."/>
            <person name="Ma L."/>
            <person name="Liu S."/>
            <person name="Liang Y."/>
            <person name="Liu Q."/>
            <person name="He Z."/>
            <person name="Tian L."/>
            <person name="Duan Y."/>
            <person name="Cai W."/>
            <person name="Li H."/>
            <person name="Song F."/>
        </authorList>
    </citation>
    <scope>NUCLEOTIDE SEQUENCE</scope>
    <source>
        <strain evidence="4">Cailab_2023a</strain>
    </source>
</reference>
<dbReference type="AlphaFoldDB" id="A0AAW2HWX2"/>
<sequence>MHSPRFTSRGQTFRIVIGDTLVLPCEVENLDPYVLLWRRGSTVISAGTLMVTRNKRLRLVEGFNLEINNVMPQDAGDYVCQISDLENRDQIHTVEVLVPPSIKTQPASGQLTARKGGTITMECKASGNPVPSIQWTRKNNVLPTGEKMVEGFSITLEMIDRHQSGVYQCTASNGVGDPVTVDMQLDVLYPPEIEVERSWVHSGGGLRGAVGVHRPRGTASGGDLVPGQLPAGPDGEEDDGDEREQAHPDHPQCRRLRLRELQLRR</sequence>
<dbReference type="Gene3D" id="2.60.40.10">
    <property type="entry name" value="Immunoglobulins"/>
    <property type="match status" value="2"/>
</dbReference>
<dbReference type="FunFam" id="2.60.40.10:FF:001233">
    <property type="entry name" value="Uncharacterized protein, isoform B"/>
    <property type="match status" value="1"/>
</dbReference>
<dbReference type="GO" id="GO:0050808">
    <property type="term" value="P:synapse organization"/>
    <property type="evidence" value="ECO:0007669"/>
    <property type="project" value="TreeGrafter"/>
</dbReference>
<name>A0AAW2HWX2_9NEOP</name>
<dbReference type="GO" id="GO:0008046">
    <property type="term" value="F:axon guidance receptor activity"/>
    <property type="evidence" value="ECO:0007669"/>
    <property type="project" value="TreeGrafter"/>
</dbReference>
<dbReference type="SMART" id="SM00408">
    <property type="entry name" value="IGc2"/>
    <property type="match status" value="2"/>
</dbReference>
<dbReference type="InterPro" id="IPR036179">
    <property type="entry name" value="Ig-like_dom_sf"/>
</dbReference>